<dbReference type="InterPro" id="IPR029020">
    <property type="entry name" value="Ammonium/urea_transptr"/>
</dbReference>
<keyword evidence="7" id="KW-0924">Ammonia transport</keyword>
<feature type="transmembrane region" description="Helical" evidence="8">
    <location>
        <begin position="329"/>
        <end position="354"/>
    </location>
</feature>
<evidence type="ECO:0000256" key="5">
    <source>
        <dbReference type="ARBA" id="ARBA00022989"/>
    </source>
</evidence>
<feature type="transmembrane region" description="Helical" evidence="8">
    <location>
        <begin position="238"/>
        <end position="262"/>
    </location>
</feature>
<feature type="transmembrane region" description="Helical" evidence="8">
    <location>
        <begin position="175"/>
        <end position="197"/>
    </location>
</feature>
<feature type="transmembrane region" description="Helical" evidence="8">
    <location>
        <begin position="84"/>
        <end position="104"/>
    </location>
</feature>
<evidence type="ECO:0000259" key="9">
    <source>
        <dbReference type="Pfam" id="PF00909"/>
    </source>
</evidence>
<dbReference type="HOGENOM" id="CLU_000445_33_1_3"/>
<feature type="transmembrane region" description="Helical" evidence="8">
    <location>
        <begin position="204"/>
        <end position="226"/>
    </location>
</feature>
<name>Q114M7_TRIEI</name>
<protein>
    <submittedName>
        <fullName evidence="10">Rh-like protein/ammonium transporter</fullName>
    </submittedName>
</protein>
<keyword evidence="6 8" id="KW-0472">Membrane</keyword>
<dbReference type="OrthoDB" id="503637at2"/>
<dbReference type="Pfam" id="PF00909">
    <property type="entry name" value="Ammonium_transp"/>
    <property type="match status" value="1"/>
</dbReference>
<feature type="domain" description="Ammonium transporter AmtB-like" evidence="9">
    <location>
        <begin position="48"/>
        <end position="489"/>
    </location>
</feature>
<evidence type="ECO:0000313" key="10">
    <source>
        <dbReference type="EMBL" id="ABG51047.1"/>
    </source>
</evidence>
<feature type="transmembrane region" description="Helical" evidence="8">
    <location>
        <begin position="366"/>
        <end position="387"/>
    </location>
</feature>
<evidence type="ECO:0000256" key="8">
    <source>
        <dbReference type="SAM" id="Phobius"/>
    </source>
</evidence>
<feature type="transmembrane region" description="Helical" evidence="8">
    <location>
        <begin position="47"/>
        <end position="72"/>
    </location>
</feature>
<evidence type="ECO:0000256" key="6">
    <source>
        <dbReference type="ARBA" id="ARBA00023136"/>
    </source>
</evidence>
<comment type="subcellular location">
    <subcellularLocation>
        <location evidence="1">Membrane</location>
        <topology evidence="1">Multi-pass membrane protein</topology>
    </subcellularLocation>
</comment>
<keyword evidence="3" id="KW-0813">Transport</keyword>
<comment type="similarity">
    <text evidence="2">Belongs to the ammonia transporter channel (TC 1.A.11.2) family.</text>
</comment>
<evidence type="ECO:0000256" key="1">
    <source>
        <dbReference type="ARBA" id="ARBA00004141"/>
    </source>
</evidence>
<keyword evidence="4 8" id="KW-0812">Transmembrane</keyword>
<gene>
    <name evidence="10" type="ordered locus">Tery_1788</name>
</gene>
<proteinExistence type="inferred from homology"/>
<evidence type="ECO:0000256" key="4">
    <source>
        <dbReference type="ARBA" id="ARBA00022692"/>
    </source>
</evidence>
<dbReference type="PROSITE" id="PS51257">
    <property type="entry name" value="PROKAR_LIPOPROTEIN"/>
    <property type="match status" value="1"/>
</dbReference>
<reference evidence="10" key="1">
    <citation type="submission" date="2006-06" db="EMBL/GenBank/DDBJ databases">
        <title>Complete sequence of Trichodesmium erythraeum IMS101.</title>
        <authorList>
            <consortium name="US DOE Joint Genome Institute"/>
            <person name="Copeland A."/>
            <person name="Lucas S."/>
            <person name="Lapidus A."/>
            <person name="Barry K."/>
            <person name="Detter J.C."/>
            <person name="Glavina del Rio T."/>
            <person name="Hammon N."/>
            <person name="Israni S."/>
            <person name="Dalin E."/>
            <person name="Tice H."/>
            <person name="Pitluck S."/>
            <person name="Kiss H."/>
            <person name="Munk A.C."/>
            <person name="Brettin T."/>
            <person name="Bruce D."/>
            <person name="Han C."/>
            <person name="Tapia R."/>
            <person name="Gilna P."/>
            <person name="Schmutz J."/>
            <person name="Larimer F."/>
            <person name="Land M."/>
            <person name="Hauser L."/>
            <person name="Kyrpides N."/>
            <person name="Kim E."/>
            <person name="Richardson P."/>
        </authorList>
    </citation>
    <scope>NUCLEOTIDE SEQUENCE [LARGE SCALE GENOMIC DNA]</scope>
    <source>
        <strain evidence="10">IMS101</strain>
    </source>
</reference>
<dbReference type="GO" id="GO:0097272">
    <property type="term" value="P:ammonium homeostasis"/>
    <property type="evidence" value="ECO:0007669"/>
    <property type="project" value="TreeGrafter"/>
</dbReference>
<dbReference type="SUPFAM" id="SSF111352">
    <property type="entry name" value="Ammonium transporter"/>
    <property type="match status" value="1"/>
</dbReference>
<dbReference type="PANTHER" id="PTHR11730:SF6">
    <property type="entry name" value="AMMONIUM TRANSPORTER"/>
    <property type="match status" value="1"/>
</dbReference>
<feature type="transmembrane region" description="Helical" evidence="8">
    <location>
        <begin position="393"/>
        <end position="412"/>
    </location>
</feature>
<sequence length="496" mass="55153">MLRKLMDKNWFSRFRYFCLFLGTIVVLIGCQVALANGGSDDFVKVDNIWLLLAGALVFFMNAGFALLEAGFCRSDNSVNVLAKNLIVFCVAAIAFWMFGFGLMFGDSSYHLPCRGNFEQKNEKVQSYHGHFSPTMEYNEFEQKSQFILPPKNDTPLGYPSKGFSCLQRQFPKRSIASIFFFQLAFAGTAATIVSRAVAEKMKLWVFFCFSFILVGFLYPIVGHWVWSEYGWLKQGLNFIDFAGSTVVHTVGGTAALAVAILLKPRWSWLGYDPWEDLETDEGSEALSPQGQKESYDQRNLTSATLGCLILWLGWLGFNGGSTTELKEVGHIIITTIMSAATGGIIAILLSPLFSQRSSNNSEIGKLDLSSLINGILGGLVGITASAAYVDIPIAIFIGAVSGVVVVLTRKLLKWIKLEDPLGAIPVHLFCGCWGTIAVSFSLRGTIVYEKTYNFLERLEWQFSGWGVVFITTFLVSCIIWIFIGLTLYLFEKILRK</sequence>
<dbReference type="eggNOG" id="COG0004">
    <property type="taxonomic scope" value="Bacteria"/>
</dbReference>
<dbReference type="GO" id="GO:0016020">
    <property type="term" value="C:membrane"/>
    <property type="evidence" value="ECO:0007669"/>
    <property type="project" value="UniProtKB-SubCell"/>
</dbReference>
<dbReference type="PROSITE" id="PS01219">
    <property type="entry name" value="AMMONIUM_TRANSP"/>
    <property type="match status" value="1"/>
</dbReference>
<evidence type="ECO:0000256" key="7">
    <source>
        <dbReference type="ARBA" id="ARBA00023177"/>
    </source>
</evidence>
<dbReference type="AlphaFoldDB" id="Q114M7"/>
<accession>Q114M7</accession>
<dbReference type="InterPro" id="IPR024041">
    <property type="entry name" value="NH4_transpt_AmtB-like_dom"/>
</dbReference>
<dbReference type="Gene3D" id="1.10.3430.10">
    <property type="entry name" value="Ammonium transporter AmtB like domains"/>
    <property type="match status" value="1"/>
</dbReference>
<evidence type="ECO:0000256" key="2">
    <source>
        <dbReference type="ARBA" id="ARBA00005887"/>
    </source>
</evidence>
<keyword evidence="5 8" id="KW-1133">Transmembrane helix</keyword>
<dbReference type="STRING" id="203124.Tery_1788"/>
<organism evidence="10">
    <name type="scientific">Trichodesmium erythraeum (strain IMS101)</name>
    <dbReference type="NCBI Taxonomy" id="203124"/>
    <lineage>
        <taxon>Bacteria</taxon>
        <taxon>Bacillati</taxon>
        <taxon>Cyanobacteriota</taxon>
        <taxon>Cyanophyceae</taxon>
        <taxon>Oscillatoriophycideae</taxon>
        <taxon>Oscillatoriales</taxon>
        <taxon>Microcoleaceae</taxon>
        <taxon>Trichodesmium</taxon>
    </lineage>
</organism>
<feature type="transmembrane region" description="Helical" evidence="8">
    <location>
        <begin position="462"/>
        <end position="490"/>
    </location>
</feature>
<dbReference type="GO" id="GO:0008519">
    <property type="term" value="F:ammonium channel activity"/>
    <property type="evidence" value="ECO:0007669"/>
    <property type="project" value="InterPro"/>
</dbReference>
<feature type="transmembrane region" description="Helical" evidence="8">
    <location>
        <begin position="424"/>
        <end position="442"/>
    </location>
</feature>
<dbReference type="PANTHER" id="PTHR11730">
    <property type="entry name" value="AMMONIUM TRANSPORTER"/>
    <property type="match status" value="1"/>
</dbReference>
<feature type="transmembrane region" description="Helical" evidence="8">
    <location>
        <begin position="300"/>
        <end position="317"/>
    </location>
</feature>
<evidence type="ECO:0000256" key="3">
    <source>
        <dbReference type="ARBA" id="ARBA00022448"/>
    </source>
</evidence>
<dbReference type="InterPro" id="IPR018047">
    <property type="entry name" value="Ammonium_transpt_CS"/>
</dbReference>
<dbReference type="KEGG" id="ter:Tery_1788"/>
<dbReference type="EMBL" id="CP000393">
    <property type="protein sequence ID" value="ABG51047.1"/>
    <property type="molecule type" value="Genomic_DNA"/>
</dbReference>